<comment type="caution">
    <text evidence="1">The sequence shown here is derived from an EMBL/GenBank/DDBJ whole genome shotgun (WGS) entry which is preliminary data.</text>
</comment>
<name>A0AAE1XRL6_9LAMI</name>
<evidence type="ECO:0000313" key="1">
    <source>
        <dbReference type="EMBL" id="KAK4416752.1"/>
    </source>
</evidence>
<dbReference type="EMBL" id="JACGWO010000010">
    <property type="protein sequence ID" value="KAK4416752.1"/>
    <property type="molecule type" value="Genomic_DNA"/>
</dbReference>
<accession>A0AAE1XRL6</accession>
<reference evidence="1" key="2">
    <citation type="journal article" date="2024" name="Plant">
        <title>Genomic evolution and insights into agronomic trait innovations of Sesamum species.</title>
        <authorList>
            <person name="Miao H."/>
            <person name="Wang L."/>
            <person name="Qu L."/>
            <person name="Liu H."/>
            <person name="Sun Y."/>
            <person name="Le M."/>
            <person name="Wang Q."/>
            <person name="Wei S."/>
            <person name="Zheng Y."/>
            <person name="Lin W."/>
            <person name="Duan Y."/>
            <person name="Cao H."/>
            <person name="Xiong S."/>
            <person name="Wang X."/>
            <person name="Wei L."/>
            <person name="Li C."/>
            <person name="Ma Q."/>
            <person name="Ju M."/>
            <person name="Zhao R."/>
            <person name="Li G."/>
            <person name="Mu C."/>
            <person name="Tian Q."/>
            <person name="Mei H."/>
            <person name="Zhang T."/>
            <person name="Gao T."/>
            <person name="Zhang H."/>
        </authorList>
    </citation>
    <scope>NUCLEOTIDE SEQUENCE</scope>
    <source>
        <strain evidence="1">3651</strain>
    </source>
</reference>
<gene>
    <name evidence="1" type="ORF">Salat_2500700</name>
</gene>
<dbReference type="Proteomes" id="UP001293254">
    <property type="component" value="Unassembled WGS sequence"/>
</dbReference>
<dbReference type="AlphaFoldDB" id="A0AAE1XRL6"/>
<reference evidence="1" key="1">
    <citation type="submission" date="2020-06" db="EMBL/GenBank/DDBJ databases">
        <authorList>
            <person name="Li T."/>
            <person name="Hu X."/>
            <person name="Zhang T."/>
            <person name="Song X."/>
            <person name="Zhang H."/>
            <person name="Dai N."/>
            <person name="Sheng W."/>
            <person name="Hou X."/>
            <person name="Wei L."/>
        </authorList>
    </citation>
    <scope>NUCLEOTIDE SEQUENCE</scope>
    <source>
        <strain evidence="1">3651</strain>
        <tissue evidence="1">Leaf</tissue>
    </source>
</reference>
<sequence>MDPRASSFNMRQAIHHSDVETLSLQLDARDDGARSRERETKLVDEREALQVQIVEKDGQVAALTLENEVVRASTVQAYTRGREEGASSAVAAFKNSHEYVVELS</sequence>
<keyword evidence="2" id="KW-1185">Reference proteome</keyword>
<organism evidence="1 2">
    <name type="scientific">Sesamum alatum</name>
    <dbReference type="NCBI Taxonomy" id="300844"/>
    <lineage>
        <taxon>Eukaryota</taxon>
        <taxon>Viridiplantae</taxon>
        <taxon>Streptophyta</taxon>
        <taxon>Embryophyta</taxon>
        <taxon>Tracheophyta</taxon>
        <taxon>Spermatophyta</taxon>
        <taxon>Magnoliopsida</taxon>
        <taxon>eudicotyledons</taxon>
        <taxon>Gunneridae</taxon>
        <taxon>Pentapetalae</taxon>
        <taxon>asterids</taxon>
        <taxon>lamiids</taxon>
        <taxon>Lamiales</taxon>
        <taxon>Pedaliaceae</taxon>
        <taxon>Sesamum</taxon>
    </lineage>
</organism>
<evidence type="ECO:0000313" key="2">
    <source>
        <dbReference type="Proteomes" id="UP001293254"/>
    </source>
</evidence>
<proteinExistence type="predicted"/>
<protein>
    <submittedName>
        <fullName evidence="1">Uncharacterized protein</fullName>
    </submittedName>
</protein>